<gene>
    <name evidence="2" type="ORF">AT9943_LOCUS3059</name>
</gene>
<evidence type="ECO:0000313" key="3">
    <source>
        <dbReference type="Proteomes" id="UP000516314"/>
    </source>
</evidence>
<name>A0A7G2DY81_ARATH</name>
<evidence type="ECO:0000256" key="1">
    <source>
        <dbReference type="SAM" id="Phobius"/>
    </source>
</evidence>
<accession>A0A7G2DY81</accession>
<proteinExistence type="predicted"/>
<dbReference type="Proteomes" id="UP000516314">
    <property type="component" value="Chromosome 1"/>
</dbReference>
<keyword evidence="1" id="KW-1133">Transmembrane helix</keyword>
<organism evidence="2 3">
    <name type="scientific">Arabidopsis thaliana</name>
    <name type="common">Mouse-ear cress</name>
    <dbReference type="NCBI Taxonomy" id="3702"/>
    <lineage>
        <taxon>Eukaryota</taxon>
        <taxon>Viridiplantae</taxon>
        <taxon>Streptophyta</taxon>
        <taxon>Embryophyta</taxon>
        <taxon>Tracheophyta</taxon>
        <taxon>Spermatophyta</taxon>
        <taxon>Magnoliopsida</taxon>
        <taxon>eudicotyledons</taxon>
        <taxon>Gunneridae</taxon>
        <taxon>Pentapetalae</taxon>
        <taxon>rosids</taxon>
        <taxon>malvids</taxon>
        <taxon>Brassicales</taxon>
        <taxon>Brassicaceae</taxon>
        <taxon>Camelineae</taxon>
        <taxon>Arabidopsis</taxon>
    </lineage>
</organism>
<dbReference type="EMBL" id="LR881466">
    <property type="protein sequence ID" value="CAD5314635.1"/>
    <property type="molecule type" value="Genomic_DNA"/>
</dbReference>
<keyword evidence="1" id="KW-0472">Membrane</keyword>
<feature type="transmembrane region" description="Helical" evidence="1">
    <location>
        <begin position="90"/>
        <end position="108"/>
    </location>
</feature>
<reference evidence="2 3" key="1">
    <citation type="submission" date="2020-09" db="EMBL/GenBank/DDBJ databases">
        <authorList>
            <person name="Ashkenazy H."/>
        </authorList>
    </citation>
    <scope>NUCLEOTIDE SEQUENCE [LARGE SCALE GENOMIC DNA]</scope>
    <source>
        <strain evidence="3">cv. Cdm-0</strain>
    </source>
</reference>
<sequence length="128" mass="14033">MILLVSYYVLIGDSPLRSFSFVSIILFAPHCVVNVASSSSVKFQTLPTKTLWIWILLETSSVKTICYLALGVNSLGSLGLVPPFVSPSDTYVAFRTTLAALVFTVSPLHQYDAERFGFYDPLVCSAMV</sequence>
<dbReference type="AlphaFoldDB" id="A0A7G2DY81"/>
<feature type="transmembrane region" description="Helical" evidence="1">
    <location>
        <begin position="20"/>
        <end position="39"/>
    </location>
</feature>
<evidence type="ECO:0000313" key="2">
    <source>
        <dbReference type="EMBL" id="CAD5314635.1"/>
    </source>
</evidence>
<protein>
    <submittedName>
        <fullName evidence="2">(thale cress) hypothetical protein</fullName>
    </submittedName>
</protein>
<keyword evidence="1" id="KW-0812">Transmembrane</keyword>
<feature type="transmembrane region" description="Helical" evidence="1">
    <location>
        <begin position="51"/>
        <end position="70"/>
    </location>
</feature>